<dbReference type="Gramene" id="KQL26106">
    <property type="protein sequence ID" value="KQL26106"/>
    <property type="gene ID" value="SETIT_031770mg"/>
</dbReference>
<organism evidence="2 3">
    <name type="scientific">Setaria italica</name>
    <name type="common">Foxtail millet</name>
    <name type="synonym">Panicum italicum</name>
    <dbReference type="NCBI Taxonomy" id="4555"/>
    <lineage>
        <taxon>Eukaryota</taxon>
        <taxon>Viridiplantae</taxon>
        <taxon>Streptophyta</taxon>
        <taxon>Embryophyta</taxon>
        <taxon>Tracheophyta</taxon>
        <taxon>Spermatophyta</taxon>
        <taxon>Magnoliopsida</taxon>
        <taxon>Liliopsida</taxon>
        <taxon>Poales</taxon>
        <taxon>Poaceae</taxon>
        <taxon>PACMAD clade</taxon>
        <taxon>Panicoideae</taxon>
        <taxon>Panicodae</taxon>
        <taxon>Paniceae</taxon>
        <taxon>Cenchrinae</taxon>
        <taxon>Setaria</taxon>
    </lineage>
</organism>
<dbReference type="InParanoid" id="K3ZYT8"/>
<evidence type="ECO:0000313" key="2">
    <source>
        <dbReference type="EnsemblPlants" id="KQL26106"/>
    </source>
</evidence>
<proteinExistence type="predicted"/>
<accession>K3ZYT8</accession>
<evidence type="ECO:0000256" key="1">
    <source>
        <dbReference type="SAM" id="Phobius"/>
    </source>
</evidence>
<dbReference type="EnsemblPlants" id="KQL26106">
    <property type="protein sequence ID" value="KQL26106"/>
    <property type="gene ID" value="SETIT_031770mg"/>
</dbReference>
<dbReference type="EMBL" id="AGNK02001280">
    <property type="status" value="NOT_ANNOTATED_CDS"/>
    <property type="molecule type" value="Genomic_DNA"/>
</dbReference>
<keyword evidence="1" id="KW-1133">Transmembrane helix</keyword>
<protein>
    <submittedName>
        <fullName evidence="2">Uncharacterized protein</fullName>
    </submittedName>
</protein>
<name>K3ZYT8_SETIT</name>
<evidence type="ECO:0000313" key="3">
    <source>
        <dbReference type="Proteomes" id="UP000004995"/>
    </source>
</evidence>
<reference evidence="2" key="2">
    <citation type="submission" date="2018-08" db="UniProtKB">
        <authorList>
            <consortium name="EnsemblPlants"/>
        </authorList>
    </citation>
    <scope>IDENTIFICATION</scope>
    <source>
        <strain evidence="2">Yugu1</strain>
    </source>
</reference>
<keyword evidence="3" id="KW-1185">Reference proteome</keyword>
<keyword evidence="1" id="KW-0472">Membrane</keyword>
<dbReference type="Proteomes" id="UP000004995">
    <property type="component" value="Unassembled WGS sequence"/>
</dbReference>
<reference evidence="3" key="1">
    <citation type="journal article" date="2012" name="Nat. Biotechnol.">
        <title>Reference genome sequence of the model plant Setaria.</title>
        <authorList>
            <person name="Bennetzen J.L."/>
            <person name="Schmutz J."/>
            <person name="Wang H."/>
            <person name="Percifield R."/>
            <person name="Hawkins J."/>
            <person name="Pontaroli A.C."/>
            <person name="Estep M."/>
            <person name="Feng L."/>
            <person name="Vaughn J.N."/>
            <person name="Grimwood J."/>
            <person name="Jenkins J."/>
            <person name="Barry K."/>
            <person name="Lindquist E."/>
            <person name="Hellsten U."/>
            <person name="Deshpande S."/>
            <person name="Wang X."/>
            <person name="Wu X."/>
            <person name="Mitros T."/>
            <person name="Triplett J."/>
            <person name="Yang X."/>
            <person name="Ye C.Y."/>
            <person name="Mauro-Herrera M."/>
            <person name="Wang L."/>
            <person name="Li P."/>
            <person name="Sharma M."/>
            <person name="Sharma R."/>
            <person name="Ronald P.C."/>
            <person name="Panaud O."/>
            <person name="Kellogg E.A."/>
            <person name="Brutnell T.P."/>
            <person name="Doust A.N."/>
            <person name="Tuskan G.A."/>
            <person name="Rokhsar D."/>
            <person name="Devos K.M."/>
        </authorList>
    </citation>
    <scope>NUCLEOTIDE SEQUENCE [LARGE SCALE GENOMIC DNA]</scope>
    <source>
        <strain evidence="3">cv. Yugu1</strain>
    </source>
</reference>
<sequence>MSPSDAWFCCWISYGWSLLNPDVLLILLFQAAGLGCVVFKFLQESRTRSRDPAIDSNDYLPVIGDQ</sequence>
<feature type="transmembrane region" description="Helical" evidence="1">
    <location>
        <begin position="23"/>
        <end position="42"/>
    </location>
</feature>
<keyword evidence="1" id="KW-0812">Transmembrane</keyword>
<dbReference type="HOGENOM" id="CLU_2836029_0_0_1"/>
<dbReference type="AlphaFoldDB" id="K3ZYT8"/>